<dbReference type="AlphaFoldDB" id="G0U3Z8"/>
<gene>
    <name evidence="1" type="ORF">TVY486_1012030</name>
</gene>
<dbReference type="Gene3D" id="1.10.150.670">
    <property type="entry name" value="Crossover junction endonuclease EME1, DNA-binding domain"/>
    <property type="match status" value="1"/>
</dbReference>
<dbReference type="VEuPathDB" id="TriTrypDB:TvY486_1012030"/>
<sequence>MSINLVVDSACNGLLEAVALILNSERNSGSRVAVTGGTNSVPRSVLVLRDGQPHLLLLLITVSDMLLLLRNKCARDYIVAARDIAMAPVYTVIIGNPTKSQQKQLWEGVTHLFVDISLVSILTGVDYASSMEVAGEIVVAHGVKAGKPKSEADPLVRLEGKRKCDPTDFHSLYLSMLSEIASVSTHRAAIIASVFPTMHHLLESIDSGAFERVRVRGYDEERSCSALDPYIAQVLSTDYRDASQEMETNMLLDGSKGFFV</sequence>
<reference evidence="1" key="1">
    <citation type="journal article" date="2012" name="Proc. Natl. Acad. Sci. U.S.A.">
        <title>Antigenic diversity is generated by distinct evolutionary mechanisms in African trypanosome species.</title>
        <authorList>
            <person name="Jackson A.P."/>
            <person name="Berry A."/>
            <person name="Aslett M."/>
            <person name="Allison H.C."/>
            <person name="Burton P."/>
            <person name="Vavrova-Anderson J."/>
            <person name="Brown R."/>
            <person name="Browne H."/>
            <person name="Corton N."/>
            <person name="Hauser H."/>
            <person name="Gamble J."/>
            <person name="Gilderthorp R."/>
            <person name="Marcello L."/>
            <person name="McQuillan J."/>
            <person name="Otto T.D."/>
            <person name="Quail M.A."/>
            <person name="Sanders M.J."/>
            <person name="van Tonder A."/>
            <person name="Ginger M.L."/>
            <person name="Field M.C."/>
            <person name="Barry J.D."/>
            <person name="Hertz-Fowler C."/>
            <person name="Berriman M."/>
        </authorList>
    </citation>
    <scope>NUCLEOTIDE SEQUENCE</scope>
    <source>
        <strain evidence="1">Y486</strain>
    </source>
</reference>
<proteinExistence type="predicted"/>
<dbReference type="InterPro" id="IPR042530">
    <property type="entry name" value="EME1/EME2_C"/>
</dbReference>
<accession>G0U3Z8</accession>
<dbReference type="EMBL" id="HE573026">
    <property type="protein sequence ID" value="CCC52160.1"/>
    <property type="molecule type" value="Genomic_DNA"/>
</dbReference>
<name>G0U3Z8_TRYVY</name>
<organism evidence="1">
    <name type="scientific">Trypanosoma vivax (strain Y486)</name>
    <dbReference type="NCBI Taxonomy" id="1055687"/>
    <lineage>
        <taxon>Eukaryota</taxon>
        <taxon>Discoba</taxon>
        <taxon>Euglenozoa</taxon>
        <taxon>Kinetoplastea</taxon>
        <taxon>Metakinetoplastina</taxon>
        <taxon>Trypanosomatida</taxon>
        <taxon>Trypanosomatidae</taxon>
        <taxon>Trypanosoma</taxon>
        <taxon>Duttonella</taxon>
    </lineage>
</organism>
<protein>
    <submittedName>
        <fullName evidence="1">Uncharacterized protein</fullName>
    </submittedName>
</protein>
<evidence type="ECO:0000313" key="1">
    <source>
        <dbReference type="EMBL" id="CCC52160.1"/>
    </source>
</evidence>